<protein>
    <submittedName>
        <fullName evidence="2">Uncharacterized protein</fullName>
    </submittedName>
</protein>
<dbReference type="EMBL" id="JBHMCF010000014">
    <property type="protein sequence ID" value="MFB9471665.1"/>
    <property type="molecule type" value="Genomic_DNA"/>
</dbReference>
<keyword evidence="3" id="KW-1185">Reference proteome</keyword>
<feature type="compositionally biased region" description="Basic and acidic residues" evidence="1">
    <location>
        <begin position="28"/>
        <end position="48"/>
    </location>
</feature>
<organism evidence="2 3">
    <name type="scientific">Nonomuraea salmonea</name>
    <dbReference type="NCBI Taxonomy" id="46181"/>
    <lineage>
        <taxon>Bacteria</taxon>
        <taxon>Bacillati</taxon>
        <taxon>Actinomycetota</taxon>
        <taxon>Actinomycetes</taxon>
        <taxon>Streptosporangiales</taxon>
        <taxon>Streptosporangiaceae</taxon>
        <taxon>Nonomuraea</taxon>
    </lineage>
</organism>
<dbReference type="RefSeq" id="WP_345408574.1">
    <property type="nucleotide sequence ID" value="NZ_BAAAXS010000001.1"/>
</dbReference>
<gene>
    <name evidence="2" type="ORF">ACFFR3_19255</name>
</gene>
<evidence type="ECO:0000256" key="1">
    <source>
        <dbReference type="SAM" id="MobiDB-lite"/>
    </source>
</evidence>
<evidence type="ECO:0000313" key="2">
    <source>
        <dbReference type="EMBL" id="MFB9471665.1"/>
    </source>
</evidence>
<name>A0ABV5NN10_9ACTN</name>
<proteinExistence type="predicted"/>
<evidence type="ECO:0000313" key="3">
    <source>
        <dbReference type="Proteomes" id="UP001589568"/>
    </source>
</evidence>
<dbReference type="Proteomes" id="UP001589568">
    <property type="component" value="Unassembled WGS sequence"/>
</dbReference>
<sequence>MGRLTEGRDRINPAAGDHTELLKHFLDASRNGDRHRQSRQAVEHRPGERNMTALLGGLPESSRRPFL</sequence>
<accession>A0ABV5NN10</accession>
<feature type="region of interest" description="Disordered" evidence="1">
    <location>
        <begin position="28"/>
        <end position="67"/>
    </location>
</feature>
<reference evidence="2 3" key="1">
    <citation type="submission" date="2024-09" db="EMBL/GenBank/DDBJ databases">
        <authorList>
            <person name="Sun Q."/>
            <person name="Mori K."/>
        </authorList>
    </citation>
    <scope>NUCLEOTIDE SEQUENCE [LARGE SCALE GENOMIC DNA]</scope>
    <source>
        <strain evidence="2 3">JCM 3324</strain>
    </source>
</reference>
<comment type="caution">
    <text evidence="2">The sequence shown here is derived from an EMBL/GenBank/DDBJ whole genome shotgun (WGS) entry which is preliminary data.</text>
</comment>